<protein>
    <recommendedName>
        <fullName evidence="1">Reverse transcriptase domain-containing protein</fullName>
    </recommendedName>
</protein>
<dbReference type="AlphaFoldDB" id="A0A9P0TNJ9"/>
<dbReference type="SUPFAM" id="SSF56672">
    <property type="entry name" value="DNA/RNA polymerases"/>
    <property type="match status" value="1"/>
</dbReference>
<reference evidence="2" key="1">
    <citation type="submission" date="2022-05" db="EMBL/GenBank/DDBJ databases">
        <authorList>
            <person name="Okamura Y."/>
        </authorList>
    </citation>
    <scope>NUCLEOTIDE SEQUENCE</scope>
</reference>
<gene>
    <name evidence="2" type="ORF">PIBRA_LOCUS10913</name>
</gene>
<proteinExistence type="predicted"/>
<dbReference type="InterPro" id="IPR000477">
    <property type="entry name" value="RT_dom"/>
</dbReference>
<feature type="domain" description="Reverse transcriptase" evidence="1">
    <location>
        <begin position="1"/>
        <end position="190"/>
    </location>
</feature>
<dbReference type="PROSITE" id="PS50878">
    <property type="entry name" value="RT_POL"/>
    <property type="match status" value="1"/>
</dbReference>
<sequence length="246" mass="27612">MAKILILSIIGQTVSFHIFRDSPVTRYDLLWGKLRQTGVPGPYVDLFSHWYEHQTNQIRWSNTLSEEYRLECGVRQGGLTSPALFNLYINELIRALGGARVGCSIDGHCMNSINYADDMVLLSPWSVPSGVYCPSVRGTQNLTGSVIMLKKSELLVFKVAKKKPTYVPPVTLGGVPLKRVTEFKYLGHIVTEHLKDDADIERERRALAVRCNMLAPSLKHSTYLRAFSSLEHSRVKTDDSGGNLIF</sequence>
<keyword evidence="3" id="KW-1185">Reference proteome</keyword>
<evidence type="ECO:0000313" key="3">
    <source>
        <dbReference type="Proteomes" id="UP001152562"/>
    </source>
</evidence>
<dbReference type="Proteomes" id="UP001152562">
    <property type="component" value="Unassembled WGS sequence"/>
</dbReference>
<evidence type="ECO:0000259" key="1">
    <source>
        <dbReference type="PROSITE" id="PS50878"/>
    </source>
</evidence>
<dbReference type="GO" id="GO:0071897">
    <property type="term" value="P:DNA biosynthetic process"/>
    <property type="evidence" value="ECO:0007669"/>
    <property type="project" value="UniProtKB-ARBA"/>
</dbReference>
<comment type="caution">
    <text evidence="2">The sequence shown here is derived from an EMBL/GenBank/DDBJ whole genome shotgun (WGS) entry which is preliminary data.</text>
</comment>
<dbReference type="PANTHER" id="PTHR47027:SF20">
    <property type="entry name" value="REVERSE TRANSCRIPTASE-LIKE PROTEIN WITH RNA-DIRECTED DNA POLYMERASE DOMAIN"/>
    <property type="match status" value="1"/>
</dbReference>
<dbReference type="EMBL" id="CALOZG010000042">
    <property type="protein sequence ID" value="CAH4034761.1"/>
    <property type="molecule type" value="Genomic_DNA"/>
</dbReference>
<dbReference type="Pfam" id="PF00078">
    <property type="entry name" value="RVT_1"/>
    <property type="match status" value="1"/>
</dbReference>
<accession>A0A9P0TNJ9</accession>
<dbReference type="InterPro" id="IPR043502">
    <property type="entry name" value="DNA/RNA_pol_sf"/>
</dbReference>
<evidence type="ECO:0000313" key="2">
    <source>
        <dbReference type="EMBL" id="CAH4034761.1"/>
    </source>
</evidence>
<dbReference type="PANTHER" id="PTHR47027">
    <property type="entry name" value="REVERSE TRANSCRIPTASE DOMAIN-CONTAINING PROTEIN"/>
    <property type="match status" value="1"/>
</dbReference>
<name>A0A9P0TNJ9_PIEBR</name>
<organism evidence="2 3">
    <name type="scientific">Pieris brassicae</name>
    <name type="common">White butterfly</name>
    <name type="synonym">Large white butterfly</name>
    <dbReference type="NCBI Taxonomy" id="7116"/>
    <lineage>
        <taxon>Eukaryota</taxon>
        <taxon>Metazoa</taxon>
        <taxon>Ecdysozoa</taxon>
        <taxon>Arthropoda</taxon>
        <taxon>Hexapoda</taxon>
        <taxon>Insecta</taxon>
        <taxon>Pterygota</taxon>
        <taxon>Neoptera</taxon>
        <taxon>Endopterygota</taxon>
        <taxon>Lepidoptera</taxon>
        <taxon>Glossata</taxon>
        <taxon>Ditrysia</taxon>
        <taxon>Papilionoidea</taxon>
        <taxon>Pieridae</taxon>
        <taxon>Pierinae</taxon>
        <taxon>Pieris</taxon>
    </lineage>
</organism>